<feature type="region of interest" description="Disordered" evidence="1">
    <location>
        <begin position="54"/>
        <end position="73"/>
    </location>
</feature>
<evidence type="ECO:0000313" key="2">
    <source>
        <dbReference type="EMBL" id="SHI54241.1"/>
    </source>
</evidence>
<dbReference type="EMBL" id="FQZF01000003">
    <property type="protein sequence ID" value="SHI54241.1"/>
    <property type="molecule type" value="Genomic_DNA"/>
</dbReference>
<keyword evidence="3" id="KW-1185">Reference proteome</keyword>
<gene>
    <name evidence="2" type="ORF">SAMN02745194_00536</name>
</gene>
<proteinExistence type="predicted"/>
<evidence type="ECO:0000256" key="1">
    <source>
        <dbReference type="SAM" id="MobiDB-lite"/>
    </source>
</evidence>
<sequence length="89" mass="9948">MAKAWRRIIGLPWIRPGSVPLREEAGEIRDLPGSARAPPGLKKKEMTKIMQTMTTHRPALRQPLPTARPMPAGTLTEAEIRQIIQEMLG</sequence>
<reference evidence="2 3" key="1">
    <citation type="submission" date="2016-11" db="EMBL/GenBank/DDBJ databases">
        <authorList>
            <person name="Jaros S."/>
            <person name="Januszkiewicz K."/>
            <person name="Wedrychowicz H."/>
        </authorList>
    </citation>
    <scope>NUCLEOTIDE SEQUENCE [LARGE SCALE GENOMIC DNA]</scope>
    <source>
        <strain evidence="2 3">DSM 14916</strain>
    </source>
</reference>
<dbReference type="Proteomes" id="UP000184387">
    <property type="component" value="Unassembled WGS sequence"/>
</dbReference>
<name>A0A1M6C051_9PROT</name>
<dbReference type="AlphaFoldDB" id="A0A1M6C051"/>
<organism evidence="2 3">
    <name type="scientific">Muricoccus roseus</name>
    <dbReference type="NCBI Taxonomy" id="198092"/>
    <lineage>
        <taxon>Bacteria</taxon>
        <taxon>Pseudomonadati</taxon>
        <taxon>Pseudomonadota</taxon>
        <taxon>Alphaproteobacteria</taxon>
        <taxon>Acetobacterales</taxon>
        <taxon>Roseomonadaceae</taxon>
        <taxon>Muricoccus</taxon>
    </lineage>
</organism>
<evidence type="ECO:0000313" key="3">
    <source>
        <dbReference type="Proteomes" id="UP000184387"/>
    </source>
</evidence>
<accession>A0A1M6C051</accession>
<protein>
    <submittedName>
        <fullName evidence="2">Uncharacterized protein</fullName>
    </submittedName>
</protein>